<protein>
    <recommendedName>
        <fullName evidence="2">SpoVT-AbrB domain-containing protein</fullName>
    </recommendedName>
</protein>
<dbReference type="InterPro" id="IPR007159">
    <property type="entry name" value="SpoVT-AbrB_dom"/>
</dbReference>
<dbReference type="AlphaFoldDB" id="A0A645FPR1"/>
<dbReference type="SUPFAM" id="SSF89447">
    <property type="entry name" value="AbrB/MazE/MraZ-like"/>
    <property type="match status" value="1"/>
</dbReference>
<dbReference type="PANTHER" id="PTHR36432:SF4">
    <property type="entry name" value="TRANSITION STATE REGULATOR ABH-RELATED"/>
    <property type="match status" value="1"/>
</dbReference>
<dbReference type="InterPro" id="IPR052731">
    <property type="entry name" value="B_subtilis_Trans_State_Reg"/>
</dbReference>
<comment type="caution">
    <text evidence="1">The sequence shown here is derived from an EMBL/GenBank/DDBJ whole genome shotgun (WGS) entry which is preliminary data.</text>
</comment>
<dbReference type="Gene3D" id="2.10.260.10">
    <property type="match status" value="1"/>
</dbReference>
<dbReference type="PANTHER" id="PTHR36432">
    <property type="match status" value="1"/>
</dbReference>
<evidence type="ECO:0008006" key="2">
    <source>
        <dbReference type="Google" id="ProtNLM"/>
    </source>
</evidence>
<dbReference type="EMBL" id="VSSQ01063358">
    <property type="protein sequence ID" value="MPN16407.1"/>
    <property type="molecule type" value="Genomic_DNA"/>
</dbReference>
<accession>A0A645FPR1</accession>
<proteinExistence type="predicted"/>
<evidence type="ECO:0000313" key="1">
    <source>
        <dbReference type="EMBL" id="MPN16407.1"/>
    </source>
</evidence>
<dbReference type="InterPro" id="IPR037914">
    <property type="entry name" value="SpoVT-AbrB_sf"/>
</dbReference>
<reference evidence="1" key="1">
    <citation type="submission" date="2019-08" db="EMBL/GenBank/DDBJ databases">
        <authorList>
            <person name="Kucharzyk K."/>
            <person name="Murdoch R.W."/>
            <person name="Higgins S."/>
            <person name="Loffler F."/>
        </authorList>
    </citation>
    <scope>NUCLEOTIDE SEQUENCE</scope>
</reference>
<dbReference type="GO" id="GO:0003677">
    <property type="term" value="F:DNA binding"/>
    <property type="evidence" value="ECO:0007669"/>
    <property type="project" value="InterPro"/>
</dbReference>
<dbReference type="NCBIfam" id="TIGR01439">
    <property type="entry name" value="lp_hng_hel_AbrB"/>
    <property type="match status" value="1"/>
</dbReference>
<sequence length="100" mass="11584">MEIFTNKDAILIRAYQENKKDESTAIVRYIDDFGRIVIPKETRIAFDIKPYDKFDISVDNEYIYLTKSYDKCVFCGAAENLSLFGEKPICKNCINGIKKL</sequence>
<gene>
    <name evidence="1" type="ORF">SDC9_163747</name>
</gene>
<name>A0A645FPR1_9ZZZZ</name>
<organism evidence="1">
    <name type="scientific">bioreactor metagenome</name>
    <dbReference type="NCBI Taxonomy" id="1076179"/>
    <lineage>
        <taxon>unclassified sequences</taxon>
        <taxon>metagenomes</taxon>
        <taxon>ecological metagenomes</taxon>
    </lineage>
</organism>